<name>A0ACB7P642_9PEZI</name>
<comment type="caution">
    <text evidence="1">The sequence shown here is derived from an EMBL/GenBank/DDBJ whole genome shotgun (WGS) entry which is preliminary data.</text>
</comment>
<sequence>MSVKRVIVPNLFGWLLLIHVPIAAIAIYASVFVFGGKSVPFALAVVATSLHLLLGVYCYITRSKPGSYHYFVILPWLAVCAGLWCCPLSYFARHVSLVASGTDCHQVSTWTRVGCALSALGIFVDIALVGFFLLGARRQENQESEKESFTSSPLEDPPQLPPLSPLQHHRISFPYRPATATAPNRNPHLSPTIIPVSPEPQTQRQPQQHPPSQRQPHHLLRRKPSKPLPPLPSTNPFTPPPFSPTTTPPNRILLILHLTHLQHLPAGNFPPTPELTTLLQAWAGPRSAITLRGGDSSQGGHGATALAHACLTELCGRVWAAQREGREEEVLSGEELAVLEGVGWDLGWVVGRIERARGWLVRESGGGL</sequence>
<proteinExistence type="predicted"/>
<gene>
    <name evidence="1" type="ORF">F5144DRAFT_602490</name>
</gene>
<accession>A0ACB7P642</accession>
<evidence type="ECO:0000313" key="1">
    <source>
        <dbReference type="EMBL" id="KAH6631699.1"/>
    </source>
</evidence>
<dbReference type="EMBL" id="JAGIZQ010000004">
    <property type="protein sequence ID" value="KAH6631699.1"/>
    <property type="molecule type" value="Genomic_DNA"/>
</dbReference>
<protein>
    <submittedName>
        <fullName evidence="1">Uncharacterized protein</fullName>
    </submittedName>
</protein>
<keyword evidence="2" id="KW-1185">Reference proteome</keyword>
<organism evidence="1 2">
    <name type="scientific">Chaetomium tenue</name>
    <dbReference type="NCBI Taxonomy" id="1854479"/>
    <lineage>
        <taxon>Eukaryota</taxon>
        <taxon>Fungi</taxon>
        <taxon>Dikarya</taxon>
        <taxon>Ascomycota</taxon>
        <taxon>Pezizomycotina</taxon>
        <taxon>Sordariomycetes</taxon>
        <taxon>Sordariomycetidae</taxon>
        <taxon>Sordariales</taxon>
        <taxon>Chaetomiaceae</taxon>
        <taxon>Chaetomium</taxon>
    </lineage>
</organism>
<reference evidence="1 2" key="1">
    <citation type="journal article" date="2021" name="Nat. Commun.">
        <title>Genetic determinants of endophytism in the Arabidopsis root mycobiome.</title>
        <authorList>
            <person name="Mesny F."/>
            <person name="Miyauchi S."/>
            <person name="Thiergart T."/>
            <person name="Pickel B."/>
            <person name="Atanasova L."/>
            <person name="Karlsson M."/>
            <person name="Huettel B."/>
            <person name="Barry K.W."/>
            <person name="Haridas S."/>
            <person name="Chen C."/>
            <person name="Bauer D."/>
            <person name="Andreopoulos W."/>
            <person name="Pangilinan J."/>
            <person name="LaButti K."/>
            <person name="Riley R."/>
            <person name="Lipzen A."/>
            <person name="Clum A."/>
            <person name="Drula E."/>
            <person name="Henrissat B."/>
            <person name="Kohler A."/>
            <person name="Grigoriev I.V."/>
            <person name="Martin F.M."/>
            <person name="Hacquard S."/>
        </authorList>
    </citation>
    <scope>NUCLEOTIDE SEQUENCE [LARGE SCALE GENOMIC DNA]</scope>
    <source>
        <strain evidence="1 2">MPI-SDFR-AT-0079</strain>
    </source>
</reference>
<dbReference type="Proteomes" id="UP000724584">
    <property type="component" value="Unassembled WGS sequence"/>
</dbReference>
<evidence type="ECO:0000313" key="2">
    <source>
        <dbReference type="Proteomes" id="UP000724584"/>
    </source>
</evidence>